<dbReference type="PROSITE" id="PS50850">
    <property type="entry name" value="MFS"/>
    <property type="match status" value="1"/>
</dbReference>
<comment type="subcellular location">
    <subcellularLocation>
        <location evidence="1">Cell membrane</location>
        <topology evidence="1">Multi-pass membrane protein</topology>
    </subcellularLocation>
</comment>
<feature type="transmembrane region" description="Helical" evidence="8">
    <location>
        <begin position="317"/>
        <end position="338"/>
    </location>
</feature>
<feature type="transmembrane region" description="Helical" evidence="8">
    <location>
        <begin position="172"/>
        <end position="198"/>
    </location>
</feature>
<dbReference type="InterPro" id="IPR036259">
    <property type="entry name" value="MFS_trans_sf"/>
</dbReference>
<keyword evidence="6 8" id="KW-0472">Membrane</keyword>
<dbReference type="EMBL" id="BSRZ01000001">
    <property type="protein sequence ID" value="GLW62027.1"/>
    <property type="molecule type" value="Genomic_DNA"/>
</dbReference>
<keyword evidence="4 8" id="KW-0812">Transmembrane</keyword>
<dbReference type="PANTHER" id="PTHR23517:SF2">
    <property type="entry name" value="MULTIDRUG RESISTANCE PROTEIN MDTH"/>
    <property type="match status" value="1"/>
</dbReference>
<proteinExistence type="predicted"/>
<dbReference type="InterPro" id="IPR020846">
    <property type="entry name" value="MFS_dom"/>
</dbReference>
<keyword evidence="11" id="KW-1185">Reference proteome</keyword>
<gene>
    <name evidence="10" type="ORF">Arub01_02710</name>
</gene>
<dbReference type="Proteomes" id="UP001165124">
    <property type="component" value="Unassembled WGS sequence"/>
</dbReference>
<feature type="transmembrane region" description="Helical" evidence="8">
    <location>
        <begin position="229"/>
        <end position="250"/>
    </location>
</feature>
<keyword evidence="5 8" id="KW-1133">Transmembrane helix</keyword>
<dbReference type="RefSeq" id="WP_067916166.1">
    <property type="nucleotide sequence ID" value="NZ_BSRZ01000001.1"/>
</dbReference>
<dbReference type="Gene3D" id="1.20.1250.20">
    <property type="entry name" value="MFS general substrate transporter like domains"/>
    <property type="match status" value="1"/>
</dbReference>
<evidence type="ECO:0000256" key="3">
    <source>
        <dbReference type="ARBA" id="ARBA00022475"/>
    </source>
</evidence>
<reference evidence="10" key="1">
    <citation type="submission" date="2023-02" db="EMBL/GenBank/DDBJ databases">
        <title>Actinomadura rubrobrunea NBRC 14622.</title>
        <authorList>
            <person name="Ichikawa N."/>
            <person name="Sato H."/>
            <person name="Tonouchi N."/>
        </authorList>
    </citation>
    <scope>NUCLEOTIDE SEQUENCE</scope>
    <source>
        <strain evidence="10">NBRC 14622</strain>
    </source>
</reference>
<feature type="transmembrane region" description="Helical" evidence="8">
    <location>
        <begin position="18"/>
        <end position="42"/>
    </location>
</feature>
<dbReference type="Pfam" id="PF07690">
    <property type="entry name" value="MFS_1"/>
    <property type="match status" value="1"/>
</dbReference>
<evidence type="ECO:0000256" key="5">
    <source>
        <dbReference type="ARBA" id="ARBA00022989"/>
    </source>
</evidence>
<evidence type="ECO:0000259" key="9">
    <source>
        <dbReference type="PROSITE" id="PS50850"/>
    </source>
</evidence>
<feature type="transmembrane region" description="Helical" evidence="8">
    <location>
        <begin position="143"/>
        <end position="166"/>
    </location>
</feature>
<dbReference type="SUPFAM" id="SSF103473">
    <property type="entry name" value="MFS general substrate transporter"/>
    <property type="match status" value="1"/>
</dbReference>
<feature type="transmembrane region" description="Helical" evidence="8">
    <location>
        <begin position="358"/>
        <end position="381"/>
    </location>
</feature>
<evidence type="ECO:0000256" key="8">
    <source>
        <dbReference type="SAM" id="Phobius"/>
    </source>
</evidence>
<feature type="transmembrane region" description="Helical" evidence="8">
    <location>
        <begin position="48"/>
        <end position="70"/>
    </location>
</feature>
<feature type="region of interest" description="Disordered" evidence="7">
    <location>
        <begin position="440"/>
        <end position="462"/>
    </location>
</feature>
<feature type="transmembrane region" description="Helical" evidence="8">
    <location>
        <begin position="106"/>
        <end position="123"/>
    </location>
</feature>
<feature type="transmembrane region" description="Helical" evidence="8">
    <location>
        <begin position="387"/>
        <end position="408"/>
    </location>
</feature>
<accession>A0A9W6UU95</accession>
<keyword evidence="2" id="KW-0813">Transport</keyword>
<protein>
    <recommendedName>
        <fullName evidence="9">Major facilitator superfamily (MFS) profile domain-containing protein</fullName>
    </recommendedName>
</protein>
<evidence type="ECO:0000256" key="4">
    <source>
        <dbReference type="ARBA" id="ARBA00022692"/>
    </source>
</evidence>
<comment type="caution">
    <text evidence="10">The sequence shown here is derived from an EMBL/GenBank/DDBJ whole genome shotgun (WGS) entry which is preliminary data.</text>
</comment>
<dbReference type="InterPro" id="IPR050171">
    <property type="entry name" value="MFS_Transporters"/>
</dbReference>
<evidence type="ECO:0000313" key="10">
    <source>
        <dbReference type="EMBL" id="GLW62027.1"/>
    </source>
</evidence>
<evidence type="ECO:0000256" key="2">
    <source>
        <dbReference type="ARBA" id="ARBA00022448"/>
    </source>
</evidence>
<evidence type="ECO:0000256" key="7">
    <source>
        <dbReference type="SAM" id="MobiDB-lite"/>
    </source>
</evidence>
<evidence type="ECO:0000256" key="1">
    <source>
        <dbReference type="ARBA" id="ARBA00004651"/>
    </source>
</evidence>
<keyword evidence="3" id="KW-1003">Cell membrane</keyword>
<dbReference type="AlphaFoldDB" id="A0A9W6UU95"/>
<feature type="domain" description="Major facilitator superfamily (MFS) profile" evidence="9">
    <location>
        <begin position="18"/>
        <end position="411"/>
    </location>
</feature>
<feature type="transmembrane region" description="Helical" evidence="8">
    <location>
        <begin position="262"/>
        <end position="281"/>
    </location>
</feature>
<name>A0A9W6UU95_9ACTN</name>
<evidence type="ECO:0000313" key="11">
    <source>
        <dbReference type="Proteomes" id="UP001165124"/>
    </source>
</evidence>
<dbReference type="GO" id="GO:0022857">
    <property type="term" value="F:transmembrane transporter activity"/>
    <property type="evidence" value="ECO:0007669"/>
    <property type="project" value="InterPro"/>
</dbReference>
<feature type="transmembrane region" description="Helical" evidence="8">
    <location>
        <begin position="293"/>
        <end position="311"/>
    </location>
</feature>
<sequence length="462" mass="46048">MTVSACDRPPSASGDRRAVVVLVVGFLAAGLGFYAVMAHVVAHLRDDAGLAAGTIALVLGVRVGVQYALYLPAGPVVDRVGAARAGIIACLLRTAGFAALGVAGGLPGLFVAAVLLGTGGALLQPATRSLMAGLRTRHRSHVFGAYIVAGQVAAVAGPPVGLMLLADDVLGVLAGGFGLLCGAAAAAWAASAATFALLPRPARTPADGAAGTRPAGVWRSCRAVLRDRAYLRFTLLAAPTTLLPTEAMAVVPLKGFEAGVTTLYFCVSAAVSAAVQPWCAATGRRGVVRAGRGWALPVSLASSGAGYLLLIPLEERGAASLGALMGVAVLHGFANGLLEPAVFQNVTRHAPLSQVGAYYGVMAFVSGVVAFVGGLVVGRLFDAGPAGAAAALAGLGVLALATAAWPAAERVTCRVTGRVTGRITGRPTGHAAARRNAAAMGAAASAPVPPSSTITAKARSPR</sequence>
<dbReference type="GO" id="GO:0005886">
    <property type="term" value="C:plasma membrane"/>
    <property type="evidence" value="ECO:0007669"/>
    <property type="project" value="UniProtKB-SubCell"/>
</dbReference>
<dbReference type="PANTHER" id="PTHR23517">
    <property type="entry name" value="RESISTANCE PROTEIN MDTM, PUTATIVE-RELATED-RELATED"/>
    <property type="match status" value="1"/>
</dbReference>
<evidence type="ECO:0000256" key="6">
    <source>
        <dbReference type="ARBA" id="ARBA00023136"/>
    </source>
</evidence>
<organism evidence="10 11">
    <name type="scientific">Actinomadura rubrobrunea</name>
    <dbReference type="NCBI Taxonomy" id="115335"/>
    <lineage>
        <taxon>Bacteria</taxon>
        <taxon>Bacillati</taxon>
        <taxon>Actinomycetota</taxon>
        <taxon>Actinomycetes</taxon>
        <taxon>Streptosporangiales</taxon>
        <taxon>Thermomonosporaceae</taxon>
        <taxon>Actinomadura</taxon>
    </lineage>
</organism>
<dbReference type="InterPro" id="IPR011701">
    <property type="entry name" value="MFS"/>
</dbReference>